<dbReference type="InterPro" id="IPR017441">
    <property type="entry name" value="Protein_kinase_ATP_BS"/>
</dbReference>
<evidence type="ECO:0000256" key="7">
    <source>
        <dbReference type="PROSITE-ProRule" id="PRU10141"/>
    </source>
</evidence>
<accession>A0A432MGS3</accession>
<keyword evidence="4 7" id="KW-0547">Nucleotide-binding</keyword>
<dbReference type="RefSeq" id="WP_126726767.1">
    <property type="nucleotide sequence ID" value="NZ_RYZH01000036.1"/>
</dbReference>
<dbReference type="SMART" id="SM00220">
    <property type="entry name" value="S_TKc"/>
    <property type="match status" value="1"/>
</dbReference>
<dbReference type="InterPro" id="IPR011009">
    <property type="entry name" value="Kinase-like_dom_sf"/>
</dbReference>
<keyword evidence="10" id="KW-1185">Reference proteome</keyword>
<dbReference type="Proteomes" id="UP000280296">
    <property type="component" value="Unassembled WGS sequence"/>
</dbReference>
<dbReference type="InterPro" id="IPR000719">
    <property type="entry name" value="Prot_kinase_dom"/>
</dbReference>
<dbReference type="PROSITE" id="PS00108">
    <property type="entry name" value="PROTEIN_KINASE_ST"/>
    <property type="match status" value="1"/>
</dbReference>
<evidence type="ECO:0000313" key="9">
    <source>
        <dbReference type="EMBL" id="RUL85829.1"/>
    </source>
</evidence>
<keyword evidence="2 9" id="KW-0723">Serine/threonine-protein kinase</keyword>
<evidence type="ECO:0000256" key="1">
    <source>
        <dbReference type="ARBA" id="ARBA00012513"/>
    </source>
</evidence>
<evidence type="ECO:0000259" key="8">
    <source>
        <dbReference type="PROSITE" id="PS50011"/>
    </source>
</evidence>
<dbReference type="SUPFAM" id="SSF56112">
    <property type="entry name" value="Protein kinase-like (PK-like)"/>
    <property type="match status" value="1"/>
</dbReference>
<gene>
    <name evidence="9" type="ORF">TsocGM_17565</name>
</gene>
<evidence type="ECO:0000256" key="5">
    <source>
        <dbReference type="ARBA" id="ARBA00022777"/>
    </source>
</evidence>
<dbReference type="FunFam" id="1.10.510.10:FF:000021">
    <property type="entry name" value="Serine/threonine protein kinase"/>
    <property type="match status" value="1"/>
</dbReference>
<reference evidence="9 10" key="2">
    <citation type="submission" date="2019-01" db="EMBL/GenBank/DDBJ databases">
        <title>Tautonia sociabilis, a novel thermotolerant planctomycete of Isosphaeraceae family, isolated from a 4000 m deep subterranean habitat.</title>
        <authorList>
            <person name="Kovaleva O.L."/>
            <person name="Elcheninov A.G."/>
            <person name="Van Heerden E."/>
            <person name="Toshchakov S.V."/>
            <person name="Novikov A."/>
            <person name="Bonch-Osmolovskaya E.A."/>
            <person name="Kublanov I.V."/>
        </authorList>
    </citation>
    <scope>NUCLEOTIDE SEQUENCE [LARGE SCALE GENOMIC DNA]</scope>
    <source>
        <strain evidence="9 10">GM2012</strain>
    </source>
</reference>
<dbReference type="GO" id="GO:0005524">
    <property type="term" value="F:ATP binding"/>
    <property type="evidence" value="ECO:0007669"/>
    <property type="project" value="UniProtKB-UniRule"/>
</dbReference>
<keyword evidence="5 9" id="KW-0418">Kinase</keyword>
<name>A0A432MGS3_9BACT</name>
<dbReference type="PANTHER" id="PTHR43289">
    <property type="entry name" value="MITOGEN-ACTIVATED PROTEIN KINASE KINASE KINASE 20-RELATED"/>
    <property type="match status" value="1"/>
</dbReference>
<protein>
    <recommendedName>
        <fullName evidence="1">non-specific serine/threonine protein kinase</fullName>
        <ecNumber evidence="1">2.7.11.1</ecNumber>
    </recommendedName>
</protein>
<dbReference type="PROSITE" id="PS00107">
    <property type="entry name" value="PROTEIN_KINASE_ATP"/>
    <property type="match status" value="1"/>
</dbReference>
<dbReference type="InterPro" id="IPR008271">
    <property type="entry name" value="Ser/Thr_kinase_AS"/>
</dbReference>
<dbReference type="Gene3D" id="3.30.200.20">
    <property type="entry name" value="Phosphorylase Kinase, domain 1"/>
    <property type="match status" value="1"/>
</dbReference>
<dbReference type="EMBL" id="RYZH01000036">
    <property type="protein sequence ID" value="RUL85829.1"/>
    <property type="molecule type" value="Genomic_DNA"/>
</dbReference>
<evidence type="ECO:0000313" key="10">
    <source>
        <dbReference type="Proteomes" id="UP000280296"/>
    </source>
</evidence>
<evidence type="ECO:0000256" key="2">
    <source>
        <dbReference type="ARBA" id="ARBA00022527"/>
    </source>
</evidence>
<evidence type="ECO:0000256" key="3">
    <source>
        <dbReference type="ARBA" id="ARBA00022679"/>
    </source>
</evidence>
<keyword evidence="3" id="KW-0808">Transferase</keyword>
<dbReference type="PROSITE" id="PS50011">
    <property type="entry name" value="PROTEIN_KINASE_DOM"/>
    <property type="match status" value="1"/>
</dbReference>
<dbReference type="Pfam" id="PF00069">
    <property type="entry name" value="Pkinase"/>
    <property type="match status" value="1"/>
</dbReference>
<dbReference type="EC" id="2.7.11.1" evidence="1"/>
<dbReference type="GO" id="GO:0004674">
    <property type="term" value="F:protein serine/threonine kinase activity"/>
    <property type="evidence" value="ECO:0007669"/>
    <property type="project" value="UniProtKB-KW"/>
</dbReference>
<feature type="domain" description="Protein kinase" evidence="8">
    <location>
        <begin position="34"/>
        <end position="293"/>
    </location>
</feature>
<dbReference type="CDD" id="cd14014">
    <property type="entry name" value="STKc_PknB_like"/>
    <property type="match status" value="1"/>
</dbReference>
<comment type="caution">
    <text evidence="9">The sequence shown here is derived from an EMBL/GenBank/DDBJ whole genome shotgun (WGS) entry which is preliminary data.</text>
</comment>
<proteinExistence type="predicted"/>
<dbReference type="Gene3D" id="1.10.510.10">
    <property type="entry name" value="Transferase(Phosphotransferase) domain 1"/>
    <property type="match status" value="1"/>
</dbReference>
<organism evidence="9 10">
    <name type="scientific">Tautonia sociabilis</name>
    <dbReference type="NCBI Taxonomy" id="2080755"/>
    <lineage>
        <taxon>Bacteria</taxon>
        <taxon>Pseudomonadati</taxon>
        <taxon>Planctomycetota</taxon>
        <taxon>Planctomycetia</taxon>
        <taxon>Isosphaerales</taxon>
        <taxon>Isosphaeraceae</taxon>
        <taxon>Tautonia</taxon>
    </lineage>
</organism>
<evidence type="ECO:0000256" key="4">
    <source>
        <dbReference type="ARBA" id="ARBA00022741"/>
    </source>
</evidence>
<keyword evidence="6 7" id="KW-0067">ATP-binding</keyword>
<dbReference type="PANTHER" id="PTHR43289:SF6">
    <property type="entry name" value="SERINE_THREONINE-PROTEIN KINASE NEKL-3"/>
    <property type="match status" value="1"/>
</dbReference>
<reference evidence="9 10" key="1">
    <citation type="submission" date="2018-12" db="EMBL/GenBank/DDBJ databases">
        <authorList>
            <person name="Toschakov S.V."/>
        </authorList>
    </citation>
    <scope>NUCLEOTIDE SEQUENCE [LARGE SCALE GENOMIC DNA]</scope>
    <source>
        <strain evidence="9 10">GM2012</strain>
    </source>
</reference>
<feature type="binding site" evidence="7">
    <location>
        <position position="63"/>
    </location>
    <ligand>
        <name>ATP</name>
        <dbReference type="ChEBI" id="CHEBI:30616"/>
    </ligand>
</feature>
<dbReference type="AlphaFoldDB" id="A0A432MGS3"/>
<dbReference type="OrthoDB" id="6111975at2"/>
<sequence>MSSGDTTAGWQGDASSGAVGAVRDLTGQLIGGDFLVERMLGRGGMGEVYLARQQSLNRPVALKVLKPELAANPTYLSRFEVEATAVARLNHPNIVQVFTLGRHGDLRFIAMEYVHGTNLRDYLTRKGTLPLPLAMTIMRQTCQAMIAAGEIGLIHRDIKPENLLLTRKGQVKVADFGLCREQGADTMHLTQEGITLGTPMYMSPEQVRGKELDHRSDLYSMGVTFYQLLAGVPPFKADSPVAMALKHLQESPIDLSVHRPDLPPELCRLVMTLMAKKPEDRYQSAREVDRELARLKGIVTATQAVPSFPEAPAPEGPAPALRRRVGRAVVARAGALLGGATLNGWSLAALAGLGLLAGAGLGWSDRPGNLMGGGPPSGPAALWMAPGWSEIPRQSTARDQLRYAQLVARPASRPAALLAVPGYFGEQSDAASLAYTHLARVLFDRLDADGLSGLADSLEASPGGAADARTRLVDLCRAAAAALENRPEDAFLHLTARPPDYLEPAQAELALEIVEWARGGADAEGQDSRWLKVREDLFQALRVVTLDPADRLEAGRLGPLSRP</sequence>
<evidence type="ECO:0000256" key="6">
    <source>
        <dbReference type="ARBA" id="ARBA00022840"/>
    </source>
</evidence>